<dbReference type="SUPFAM" id="SSF52402">
    <property type="entry name" value="Adenine nucleotide alpha hydrolases-like"/>
    <property type="match status" value="1"/>
</dbReference>
<dbReference type="Proteomes" id="UP001244563">
    <property type="component" value="Unassembled WGS sequence"/>
</dbReference>
<organism evidence="2 3">
    <name type="scientific">Paenarthrobacter nicotinovorans</name>
    <name type="common">Arthrobacter nicotinovorans</name>
    <dbReference type="NCBI Taxonomy" id="29320"/>
    <lineage>
        <taxon>Bacteria</taxon>
        <taxon>Bacillati</taxon>
        <taxon>Actinomycetota</taxon>
        <taxon>Actinomycetes</taxon>
        <taxon>Micrococcales</taxon>
        <taxon>Micrococcaceae</taxon>
        <taxon>Paenarthrobacter</taxon>
    </lineage>
</organism>
<name>A0ABT9TH24_PAENI</name>
<dbReference type="Gene3D" id="3.40.50.620">
    <property type="entry name" value="HUPs"/>
    <property type="match status" value="1"/>
</dbReference>
<dbReference type="EMBL" id="JAUSSW010000001">
    <property type="protein sequence ID" value="MDQ0100953.1"/>
    <property type="molecule type" value="Genomic_DNA"/>
</dbReference>
<evidence type="ECO:0000313" key="3">
    <source>
        <dbReference type="Proteomes" id="UP001244563"/>
    </source>
</evidence>
<keyword evidence="3" id="KW-1185">Reference proteome</keyword>
<dbReference type="InterPro" id="IPR014729">
    <property type="entry name" value="Rossmann-like_a/b/a_fold"/>
</dbReference>
<evidence type="ECO:0000259" key="1">
    <source>
        <dbReference type="Pfam" id="PF00582"/>
    </source>
</evidence>
<proteinExistence type="predicted"/>
<accession>A0ABT9TH24</accession>
<dbReference type="RefSeq" id="WP_306876829.1">
    <property type="nucleotide sequence ID" value="NZ_JAUSSW010000001.1"/>
</dbReference>
<feature type="domain" description="UspA" evidence="1">
    <location>
        <begin position="18"/>
        <end position="162"/>
    </location>
</feature>
<sequence>MTETPARRREVSGGTNGPILVGVMPGQHPSVVEQAAVVAGGTRLPLVFAYADVTVYPVDGTTGGPAAPIDPDGVDGDSRNAIEALKKTIADQLSGLDIQWSITPLAGEPARALAREAEAIGASMIVVGTREHRLTAALKDATAGSVARHLSHRQNRSVLVVPVNPRVPDDDDDE</sequence>
<dbReference type="Pfam" id="PF00582">
    <property type="entry name" value="Usp"/>
    <property type="match status" value="1"/>
</dbReference>
<evidence type="ECO:0000313" key="2">
    <source>
        <dbReference type="EMBL" id="MDQ0100953.1"/>
    </source>
</evidence>
<dbReference type="InterPro" id="IPR006016">
    <property type="entry name" value="UspA"/>
</dbReference>
<comment type="caution">
    <text evidence="2">The sequence shown here is derived from an EMBL/GenBank/DDBJ whole genome shotgun (WGS) entry which is preliminary data.</text>
</comment>
<gene>
    <name evidence="2" type="ORF">J2T10_000572</name>
</gene>
<reference evidence="2 3" key="1">
    <citation type="submission" date="2023-07" db="EMBL/GenBank/DDBJ databases">
        <title>Sorghum-associated microbial communities from plants grown in Nebraska, USA.</title>
        <authorList>
            <person name="Schachtman D."/>
        </authorList>
    </citation>
    <scope>NUCLEOTIDE SEQUENCE [LARGE SCALE GENOMIC DNA]</scope>
    <source>
        <strain evidence="2 3">CC523</strain>
    </source>
</reference>
<protein>
    <submittedName>
        <fullName evidence="2">Nucleotide-binding universal stress UspA family protein</fullName>
    </submittedName>
</protein>